<feature type="region of interest" description="Disordered" evidence="1">
    <location>
        <begin position="109"/>
        <end position="154"/>
    </location>
</feature>
<proteinExistence type="predicted"/>
<sequence>MCLRGQEAHQKISSKANPQSKFPWDLLLSPGWNLMVSQEPFGQSEQPNLNISTGSQAHVGHEKQAYGGKQKRPMEDVTQSGLLERNTGLTLYQSDEHYTSSPLVHKEKVTGHHHPYASKPRTPQASSLREEIVDDEDENMSPNHSEKNDEPTRENFMVHEEGTQSNSEFTHPQMPISQSMLGKYKIRKQRNQACKAHNVSKCANQKEQQRWLKEKLQENFHGMRSAMHAHCLFLLKVSGKDFSSLPEPPSTEERKIAIQASGQLRYVPKDVLNEPSKQVQSQAFQRYFENELHKLGIKLFIW</sequence>
<feature type="compositionally biased region" description="Basic and acidic residues" evidence="1">
    <location>
        <begin position="144"/>
        <end position="154"/>
    </location>
</feature>
<dbReference type="Proteomes" id="UP000765509">
    <property type="component" value="Unassembled WGS sequence"/>
</dbReference>
<reference evidence="2" key="1">
    <citation type="submission" date="2021-03" db="EMBL/GenBank/DDBJ databases">
        <title>Draft genome sequence of rust myrtle Austropuccinia psidii MF-1, a brazilian biotype.</title>
        <authorList>
            <person name="Quecine M.C."/>
            <person name="Pachon D.M.R."/>
            <person name="Bonatelli M.L."/>
            <person name="Correr F.H."/>
            <person name="Franceschini L.M."/>
            <person name="Leite T.F."/>
            <person name="Margarido G.R.A."/>
            <person name="Almeida C.A."/>
            <person name="Ferrarezi J.A."/>
            <person name="Labate C.A."/>
        </authorList>
    </citation>
    <scope>NUCLEOTIDE SEQUENCE</scope>
    <source>
        <strain evidence="2">MF-1</strain>
    </source>
</reference>
<dbReference type="EMBL" id="AVOT02001578">
    <property type="protein sequence ID" value="MBW0467421.1"/>
    <property type="molecule type" value="Genomic_DNA"/>
</dbReference>
<feature type="region of interest" description="Disordered" evidence="1">
    <location>
        <begin position="57"/>
        <end position="76"/>
    </location>
</feature>
<name>A0A9Q3BM79_9BASI</name>
<keyword evidence="3" id="KW-1185">Reference proteome</keyword>
<evidence type="ECO:0000256" key="1">
    <source>
        <dbReference type="SAM" id="MobiDB-lite"/>
    </source>
</evidence>
<organism evidence="2 3">
    <name type="scientific">Austropuccinia psidii MF-1</name>
    <dbReference type="NCBI Taxonomy" id="1389203"/>
    <lineage>
        <taxon>Eukaryota</taxon>
        <taxon>Fungi</taxon>
        <taxon>Dikarya</taxon>
        <taxon>Basidiomycota</taxon>
        <taxon>Pucciniomycotina</taxon>
        <taxon>Pucciniomycetes</taxon>
        <taxon>Pucciniales</taxon>
        <taxon>Sphaerophragmiaceae</taxon>
        <taxon>Austropuccinia</taxon>
    </lineage>
</organism>
<accession>A0A9Q3BM79</accession>
<evidence type="ECO:0000313" key="2">
    <source>
        <dbReference type="EMBL" id="MBW0467421.1"/>
    </source>
</evidence>
<comment type="caution">
    <text evidence="2">The sequence shown here is derived from an EMBL/GenBank/DDBJ whole genome shotgun (WGS) entry which is preliminary data.</text>
</comment>
<protein>
    <submittedName>
        <fullName evidence="2">Uncharacterized protein</fullName>
    </submittedName>
</protein>
<evidence type="ECO:0000313" key="3">
    <source>
        <dbReference type="Proteomes" id="UP000765509"/>
    </source>
</evidence>
<dbReference type="AlphaFoldDB" id="A0A9Q3BM79"/>
<gene>
    <name evidence="2" type="ORF">O181_007136</name>
</gene>